<dbReference type="Proteomes" id="UP001174909">
    <property type="component" value="Unassembled WGS sequence"/>
</dbReference>
<comment type="caution">
    <text evidence="1">The sequence shown here is derived from an EMBL/GenBank/DDBJ whole genome shotgun (WGS) entry which is preliminary data.</text>
</comment>
<keyword evidence="2" id="KW-1185">Reference proteome</keyword>
<accession>A0AA35SIE4</accession>
<gene>
    <name evidence="1" type="ORF">GBAR_LOCUS16763</name>
</gene>
<reference evidence="1" key="1">
    <citation type="submission" date="2023-03" db="EMBL/GenBank/DDBJ databases">
        <authorList>
            <person name="Steffen K."/>
            <person name="Cardenas P."/>
        </authorList>
    </citation>
    <scope>NUCLEOTIDE SEQUENCE</scope>
</reference>
<organism evidence="1 2">
    <name type="scientific">Geodia barretti</name>
    <name type="common">Barrett's horny sponge</name>
    <dbReference type="NCBI Taxonomy" id="519541"/>
    <lineage>
        <taxon>Eukaryota</taxon>
        <taxon>Metazoa</taxon>
        <taxon>Porifera</taxon>
        <taxon>Demospongiae</taxon>
        <taxon>Heteroscleromorpha</taxon>
        <taxon>Tetractinellida</taxon>
        <taxon>Astrophorina</taxon>
        <taxon>Geodiidae</taxon>
        <taxon>Geodia</taxon>
    </lineage>
</organism>
<proteinExistence type="predicted"/>
<name>A0AA35SIE4_GEOBA</name>
<evidence type="ECO:0000313" key="2">
    <source>
        <dbReference type="Proteomes" id="UP001174909"/>
    </source>
</evidence>
<sequence length="98" mass="11003">MTWTLLKKKKCEEHLYDTASSFRNSSISSPPVHATVTSPPPVYAAVKDTYHIAQEDPDGMAMEKNISYARVDVERNVAYGVVVGQRSQHRPMMPLPDQ</sequence>
<protein>
    <submittedName>
        <fullName evidence="1">Uncharacterized protein</fullName>
    </submittedName>
</protein>
<dbReference type="EMBL" id="CASHTH010002413">
    <property type="protein sequence ID" value="CAI8029507.1"/>
    <property type="molecule type" value="Genomic_DNA"/>
</dbReference>
<evidence type="ECO:0000313" key="1">
    <source>
        <dbReference type="EMBL" id="CAI8029507.1"/>
    </source>
</evidence>
<dbReference type="AlphaFoldDB" id="A0AA35SIE4"/>